<dbReference type="PANTHER" id="PTHR48081">
    <property type="entry name" value="AB HYDROLASE SUPERFAMILY PROTEIN C4A8.06C"/>
    <property type="match status" value="1"/>
</dbReference>
<dbReference type="Gene3D" id="3.40.50.1820">
    <property type="entry name" value="alpha/beta hydrolase"/>
    <property type="match status" value="1"/>
</dbReference>
<dbReference type="VEuPathDB" id="FungiDB:MYCTH_2305456"/>
<gene>
    <name evidence="3" type="ORF">MYCTH_2305456</name>
</gene>
<dbReference type="PANTHER" id="PTHR48081:SF8">
    <property type="entry name" value="ALPHA_BETA HYDROLASE FOLD-3 DOMAIN-CONTAINING PROTEIN-RELATED"/>
    <property type="match status" value="1"/>
</dbReference>
<dbReference type="Proteomes" id="UP000007322">
    <property type="component" value="Chromosome 3"/>
</dbReference>
<dbReference type="STRING" id="573729.G2QD38"/>
<sequence>MAETIAATTSAEAAADGDPTRLVVPRWPLSSRLKYAVIAFLWKRLILKPLLYYSEFKKYFIPPGENEPDHVKAYPVRKSLKVRIFFPPSYNPSTSSPETTTKLPTLLTCHGGGFLVGEPHDNDAWNRAFAKRHGFLVIALDYSKGPRHRFPAAVHDVEALVGCILADRSLPVDAARVAVAGWSAGGNLVLAASLLPSLRGRIRAAVPLYPLLDRATATAVKTRTRRYKPALGGFRARDGDFVAPMMGLFDWASLRPGQRCDDPLVSPCYAPREHLPAGVFLIGCELDMLAHEAWRVACRLAGRRVPSLDEPVGREEAGGKGELVTGGDERFAWEEETAEEDGGLRVRWLLVPDTVHGFDQSNIEGLVKDPVFMEDARIKTVKVIDLVGEWLLSGPLQATKS</sequence>
<proteinExistence type="predicted"/>
<dbReference type="AlphaFoldDB" id="G2QD38"/>
<protein>
    <recommendedName>
        <fullName evidence="2">Alpha/beta hydrolase fold-3 domain-containing protein</fullName>
    </recommendedName>
</protein>
<dbReference type="EMBL" id="CP003004">
    <property type="protein sequence ID" value="AEO58256.1"/>
    <property type="molecule type" value="Genomic_DNA"/>
</dbReference>
<reference evidence="3 4" key="1">
    <citation type="journal article" date="2011" name="Nat. Biotechnol.">
        <title>Comparative genomic analysis of the thermophilic biomass-degrading fungi Myceliophthora thermophila and Thielavia terrestris.</title>
        <authorList>
            <person name="Berka R.M."/>
            <person name="Grigoriev I.V."/>
            <person name="Otillar R."/>
            <person name="Salamov A."/>
            <person name="Grimwood J."/>
            <person name="Reid I."/>
            <person name="Ishmael N."/>
            <person name="John T."/>
            <person name="Darmond C."/>
            <person name="Moisan M.-C."/>
            <person name="Henrissat B."/>
            <person name="Coutinho P.M."/>
            <person name="Lombard V."/>
            <person name="Natvig D.O."/>
            <person name="Lindquist E."/>
            <person name="Schmutz J."/>
            <person name="Lucas S."/>
            <person name="Harris P."/>
            <person name="Powlowski J."/>
            <person name="Bellemare A."/>
            <person name="Taylor D."/>
            <person name="Butler G."/>
            <person name="de Vries R.P."/>
            <person name="Allijn I.E."/>
            <person name="van den Brink J."/>
            <person name="Ushinsky S."/>
            <person name="Storms R."/>
            <person name="Powell A.J."/>
            <person name="Paulsen I.T."/>
            <person name="Elbourne L.D.H."/>
            <person name="Baker S.E."/>
            <person name="Magnuson J."/>
            <person name="LaBoissiere S."/>
            <person name="Clutterbuck A.J."/>
            <person name="Martinez D."/>
            <person name="Wogulis M."/>
            <person name="de Leon A.L."/>
            <person name="Rey M.W."/>
            <person name="Tsang A."/>
        </authorList>
    </citation>
    <scope>NUCLEOTIDE SEQUENCE [LARGE SCALE GENOMIC DNA]</scope>
    <source>
        <strain evidence="4">ATCC 42464 / BCRC 31852 / DSM 1799</strain>
    </source>
</reference>
<dbReference type="OMA" id="CTHGFTH"/>
<dbReference type="eggNOG" id="KOG1515">
    <property type="taxonomic scope" value="Eukaryota"/>
</dbReference>
<dbReference type="InParanoid" id="G2QD38"/>
<dbReference type="KEGG" id="mtm:MYCTH_2305456"/>
<dbReference type="HOGENOM" id="CLU_012494_3_1_1"/>
<evidence type="ECO:0000313" key="4">
    <source>
        <dbReference type="Proteomes" id="UP000007322"/>
    </source>
</evidence>
<dbReference type="Pfam" id="PF07859">
    <property type="entry name" value="Abhydrolase_3"/>
    <property type="match status" value="1"/>
</dbReference>
<organism evidence="3 4">
    <name type="scientific">Thermothelomyces thermophilus (strain ATCC 42464 / BCRC 31852 / DSM 1799)</name>
    <name type="common">Sporotrichum thermophile</name>
    <dbReference type="NCBI Taxonomy" id="573729"/>
    <lineage>
        <taxon>Eukaryota</taxon>
        <taxon>Fungi</taxon>
        <taxon>Dikarya</taxon>
        <taxon>Ascomycota</taxon>
        <taxon>Pezizomycotina</taxon>
        <taxon>Sordariomycetes</taxon>
        <taxon>Sordariomycetidae</taxon>
        <taxon>Sordariales</taxon>
        <taxon>Chaetomiaceae</taxon>
        <taxon>Thermothelomyces</taxon>
    </lineage>
</organism>
<dbReference type="GO" id="GO:0016787">
    <property type="term" value="F:hydrolase activity"/>
    <property type="evidence" value="ECO:0007669"/>
    <property type="project" value="UniProtKB-KW"/>
</dbReference>
<name>G2QD38_THET4</name>
<dbReference type="SUPFAM" id="SSF53474">
    <property type="entry name" value="alpha/beta-Hydrolases"/>
    <property type="match status" value="1"/>
</dbReference>
<dbReference type="InterPro" id="IPR013094">
    <property type="entry name" value="AB_hydrolase_3"/>
</dbReference>
<dbReference type="InterPro" id="IPR050300">
    <property type="entry name" value="GDXG_lipolytic_enzyme"/>
</dbReference>
<evidence type="ECO:0000259" key="2">
    <source>
        <dbReference type="Pfam" id="PF07859"/>
    </source>
</evidence>
<evidence type="ECO:0000313" key="3">
    <source>
        <dbReference type="EMBL" id="AEO58256.1"/>
    </source>
</evidence>
<keyword evidence="4" id="KW-1185">Reference proteome</keyword>
<evidence type="ECO:0000256" key="1">
    <source>
        <dbReference type="ARBA" id="ARBA00022801"/>
    </source>
</evidence>
<dbReference type="RefSeq" id="XP_003663501.1">
    <property type="nucleotide sequence ID" value="XM_003663453.1"/>
</dbReference>
<keyword evidence="1" id="KW-0378">Hydrolase</keyword>
<accession>G2QD38</accession>
<dbReference type="GeneID" id="11509535"/>
<dbReference type="InterPro" id="IPR029058">
    <property type="entry name" value="AB_hydrolase_fold"/>
</dbReference>
<dbReference type="OrthoDB" id="408631at2759"/>
<feature type="domain" description="Alpha/beta hydrolase fold-3" evidence="2">
    <location>
        <begin position="107"/>
        <end position="306"/>
    </location>
</feature>